<dbReference type="RefSeq" id="WP_222989839.1">
    <property type="nucleotide sequence ID" value="NZ_JAINVV010000004.1"/>
</dbReference>
<gene>
    <name evidence="1" type="ORF">K7G82_10820</name>
</gene>
<accession>A0ABS7PNA6</accession>
<sequence>MIQTMMALLAIVFTNETNACSYVSPPTSKIAKEVAAKGVLIRGRIIQVFDPVKRRPEIIRAQEIFVGKGKPRNFVIYSSKSDYDSALELRRKMKKKSYIPSPCSGMGPGGYVLGESLERLVLMPAKASNGKAVAGQWSHSFWGGNVSGGMGLDMLVVEARRLGRFQKPPPSDPRSR</sequence>
<dbReference type="Proteomes" id="UP000706039">
    <property type="component" value="Unassembled WGS sequence"/>
</dbReference>
<organism evidence="1 2">
    <name type="scientific">Sphingomonas colocasiae</name>
    <dbReference type="NCBI Taxonomy" id="1848973"/>
    <lineage>
        <taxon>Bacteria</taxon>
        <taxon>Pseudomonadati</taxon>
        <taxon>Pseudomonadota</taxon>
        <taxon>Alphaproteobacteria</taxon>
        <taxon>Sphingomonadales</taxon>
        <taxon>Sphingomonadaceae</taxon>
        <taxon>Sphingomonas</taxon>
    </lineage>
</organism>
<protein>
    <submittedName>
        <fullName evidence="1">Uncharacterized protein</fullName>
    </submittedName>
</protein>
<evidence type="ECO:0000313" key="1">
    <source>
        <dbReference type="EMBL" id="MBY8822787.1"/>
    </source>
</evidence>
<dbReference type="EMBL" id="JAINVV010000004">
    <property type="protein sequence ID" value="MBY8822787.1"/>
    <property type="molecule type" value="Genomic_DNA"/>
</dbReference>
<keyword evidence="2" id="KW-1185">Reference proteome</keyword>
<comment type="caution">
    <text evidence="1">The sequence shown here is derived from an EMBL/GenBank/DDBJ whole genome shotgun (WGS) entry which is preliminary data.</text>
</comment>
<proteinExistence type="predicted"/>
<name>A0ABS7PNA6_9SPHN</name>
<reference evidence="1 2" key="1">
    <citation type="submission" date="2021-08" db="EMBL/GenBank/DDBJ databases">
        <authorList>
            <person name="Tuo L."/>
        </authorList>
    </citation>
    <scope>NUCLEOTIDE SEQUENCE [LARGE SCALE GENOMIC DNA]</scope>
    <source>
        <strain evidence="1 2">JCM 31229</strain>
    </source>
</reference>
<evidence type="ECO:0000313" key="2">
    <source>
        <dbReference type="Proteomes" id="UP000706039"/>
    </source>
</evidence>